<evidence type="ECO:0000313" key="4">
    <source>
        <dbReference type="Proteomes" id="UP001519460"/>
    </source>
</evidence>
<reference evidence="3 4" key="1">
    <citation type="journal article" date="2023" name="Sci. Data">
        <title>Genome assembly of the Korean intertidal mud-creeper Batillaria attramentaria.</title>
        <authorList>
            <person name="Patra A.K."/>
            <person name="Ho P.T."/>
            <person name="Jun S."/>
            <person name="Lee S.J."/>
            <person name="Kim Y."/>
            <person name="Won Y.J."/>
        </authorList>
    </citation>
    <scope>NUCLEOTIDE SEQUENCE [LARGE SCALE GENOMIC DNA]</scope>
    <source>
        <strain evidence="3">Wonlab-2016</strain>
    </source>
</reference>
<sequence>MTSLLCVPRPGGQVAIHDRQLAETLTIGPDDVIETTFMPRAKSGNKSGRPKSSPSNQTTRQPSMDATSLIDGTMKMQDWLNEKSVMGLQKDMNSLLDREDFLNLRKRELLHKTWNDQVYEPIRRQICQKLEGQDWSEVNRRRRVLHKHYIEHINRRGHVYLDTMDNGEYYAQALNDDRPAPIPVYTPELRDPLLSQERERLREDQTILRCQTGNKYTLRDIRDIKLPPLPLVPLGRHGTSCQRWLKMPLGDIESTLRQTSRLRMQGRGTHSGLDFKKWAVMPFDARVVDKEMQTQKKRMFEEKPPYGIPPRQIPKAPFDAYNENNSKHELCVNT</sequence>
<feature type="compositionally biased region" description="Polar residues" evidence="2">
    <location>
        <begin position="44"/>
        <end position="66"/>
    </location>
</feature>
<evidence type="ECO:0000256" key="2">
    <source>
        <dbReference type="SAM" id="MobiDB-lite"/>
    </source>
</evidence>
<comment type="similarity">
    <text evidence="1">Belongs to the FAM228 family.</text>
</comment>
<dbReference type="PANTHER" id="PTHR28584">
    <property type="entry name" value="FAMILY WITH SEQUENCE SIMILARITY 228 MEMBER A"/>
    <property type="match status" value="1"/>
</dbReference>
<protein>
    <recommendedName>
        <fullName evidence="5">Protein FAM228B</fullName>
    </recommendedName>
</protein>
<organism evidence="3 4">
    <name type="scientific">Batillaria attramentaria</name>
    <dbReference type="NCBI Taxonomy" id="370345"/>
    <lineage>
        <taxon>Eukaryota</taxon>
        <taxon>Metazoa</taxon>
        <taxon>Spiralia</taxon>
        <taxon>Lophotrochozoa</taxon>
        <taxon>Mollusca</taxon>
        <taxon>Gastropoda</taxon>
        <taxon>Caenogastropoda</taxon>
        <taxon>Sorbeoconcha</taxon>
        <taxon>Cerithioidea</taxon>
        <taxon>Batillariidae</taxon>
        <taxon>Batillaria</taxon>
    </lineage>
</organism>
<dbReference type="Proteomes" id="UP001519460">
    <property type="component" value="Unassembled WGS sequence"/>
</dbReference>
<keyword evidence="4" id="KW-1185">Reference proteome</keyword>
<comment type="caution">
    <text evidence="3">The sequence shown here is derived from an EMBL/GenBank/DDBJ whole genome shotgun (WGS) entry which is preliminary data.</text>
</comment>
<evidence type="ECO:0000313" key="3">
    <source>
        <dbReference type="EMBL" id="KAK7500034.1"/>
    </source>
</evidence>
<dbReference type="AlphaFoldDB" id="A0ABD0LM05"/>
<proteinExistence type="inferred from homology"/>
<accession>A0ABD0LM05</accession>
<dbReference type="EMBL" id="JACVVK020000039">
    <property type="protein sequence ID" value="KAK7500034.1"/>
    <property type="molecule type" value="Genomic_DNA"/>
</dbReference>
<name>A0ABD0LM05_9CAEN</name>
<feature type="region of interest" description="Disordered" evidence="2">
    <location>
        <begin position="38"/>
        <end position="66"/>
    </location>
</feature>
<evidence type="ECO:0008006" key="5">
    <source>
        <dbReference type="Google" id="ProtNLM"/>
    </source>
</evidence>
<dbReference type="InterPro" id="IPR040046">
    <property type="entry name" value="FAM228"/>
</dbReference>
<evidence type="ECO:0000256" key="1">
    <source>
        <dbReference type="ARBA" id="ARBA00007753"/>
    </source>
</evidence>
<dbReference type="PANTHER" id="PTHR28584:SF1">
    <property type="entry name" value="PROTEIN FAM228B"/>
    <property type="match status" value="1"/>
</dbReference>
<gene>
    <name evidence="3" type="ORF">BaRGS_00008581</name>
</gene>